<sequence>MSSWVLYLLVFLVTPVACNLCTWANMDLVSRIVFGEARYQNDNCKLAVAFTVVNRVNAAGFPNTVPEVLNQRFNNGQNHQFVTLDDQITDRTWVSAKAAFTVPYGRSVNAATFALCGAKSDPTSGATFFCTDPSCGPSFETEAIKVINVINIGNHYFFVMGPSA</sequence>
<dbReference type="GO" id="GO:0016787">
    <property type="term" value="F:hydrolase activity"/>
    <property type="evidence" value="ECO:0007669"/>
    <property type="project" value="InterPro"/>
</dbReference>
<dbReference type="EMBL" id="JAEAOA010000165">
    <property type="protein sequence ID" value="KAK3602293.1"/>
    <property type="molecule type" value="Genomic_DNA"/>
</dbReference>
<comment type="caution">
    <text evidence="3">The sequence shown here is derived from an EMBL/GenBank/DDBJ whole genome shotgun (WGS) entry which is preliminary data.</text>
</comment>
<keyword evidence="4" id="KW-1185">Reference proteome</keyword>
<feature type="domain" description="Cell wall hydrolase SleB" evidence="2">
    <location>
        <begin position="42"/>
        <end position="158"/>
    </location>
</feature>
<reference evidence="3" key="3">
    <citation type="submission" date="2023-05" db="EMBL/GenBank/DDBJ databases">
        <authorList>
            <person name="Smith C.H."/>
        </authorList>
    </citation>
    <scope>NUCLEOTIDE SEQUENCE</scope>
    <source>
        <strain evidence="3">CHS0354</strain>
        <tissue evidence="3">Mantle</tissue>
    </source>
</reference>
<feature type="signal peptide" evidence="1">
    <location>
        <begin position="1"/>
        <end position="18"/>
    </location>
</feature>
<dbReference type="Gene3D" id="1.10.10.2520">
    <property type="entry name" value="Cell wall hydrolase SleB, domain 1"/>
    <property type="match status" value="1"/>
</dbReference>
<dbReference type="InterPro" id="IPR011105">
    <property type="entry name" value="Cell_wall_hydrolase_SleB"/>
</dbReference>
<evidence type="ECO:0000313" key="3">
    <source>
        <dbReference type="EMBL" id="KAK3602293.1"/>
    </source>
</evidence>
<dbReference type="Proteomes" id="UP001195483">
    <property type="component" value="Unassembled WGS sequence"/>
</dbReference>
<evidence type="ECO:0000256" key="1">
    <source>
        <dbReference type="SAM" id="SignalP"/>
    </source>
</evidence>
<protein>
    <recommendedName>
        <fullName evidence="2">Cell wall hydrolase SleB domain-containing protein</fullName>
    </recommendedName>
</protein>
<gene>
    <name evidence="3" type="ORF">CHS0354_001729</name>
</gene>
<dbReference type="InterPro" id="IPR042047">
    <property type="entry name" value="SleB_dom1"/>
</dbReference>
<name>A0AAE0W4Z6_9BIVA</name>
<dbReference type="Pfam" id="PF07486">
    <property type="entry name" value="Hydrolase_2"/>
    <property type="match status" value="1"/>
</dbReference>
<reference evidence="3" key="2">
    <citation type="journal article" date="2021" name="Genome Biol. Evol.">
        <title>Developing a high-quality reference genome for a parasitic bivalve with doubly uniparental inheritance (Bivalvia: Unionida).</title>
        <authorList>
            <person name="Smith C.H."/>
        </authorList>
    </citation>
    <scope>NUCLEOTIDE SEQUENCE</scope>
    <source>
        <strain evidence="3">CHS0354</strain>
        <tissue evidence="3">Mantle</tissue>
    </source>
</reference>
<evidence type="ECO:0000259" key="2">
    <source>
        <dbReference type="Pfam" id="PF07486"/>
    </source>
</evidence>
<feature type="chain" id="PRO_5042186471" description="Cell wall hydrolase SleB domain-containing protein" evidence="1">
    <location>
        <begin position="19"/>
        <end position="164"/>
    </location>
</feature>
<organism evidence="3 4">
    <name type="scientific">Potamilus streckersoni</name>
    <dbReference type="NCBI Taxonomy" id="2493646"/>
    <lineage>
        <taxon>Eukaryota</taxon>
        <taxon>Metazoa</taxon>
        <taxon>Spiralia</taxon>
        <taxon>Lophotrochozoa</taxon>
        <taxon>Mollusca</taxon>
        <taxon>Bivalvia</taxon>
        <taxon>Autobranchia</taxon>
        <taxon>Heteroconchia</taxon>
        <taxon>Palaeoheterodonta</taxon>
        <taxon>Unionida</taxon>
        <taxon>Unionoidea</taxon>
        <taxon>Unionidae</taxon>
        <taxon>Ambleminae</taxon>
        <taxon>Lampsilini</taxon>
        <taxon>Potamilus</taxon>
    </lineage>
</organism>
<dbReference type="AlphaFoldDB" id="A0AAE0W4Z6"/>
<reference evidence="3" key="1">
    <citation type="journal article" date="2021" name="Genome Biol. Evol.">
        <title>A High-Quality Reference Genome for a Parasitic Bivalve with Doubly Uniparental Inheritance (Bivalvia: Unionida).</title>
        <authorList>
            <person name="Smith C.H."/>
        </authorList>
    </citation>
    <scope>NUCLEOTIDE SEQUENCE</scope>
    <source>
        <strain evidence="3">CHS0354</strain>
    </source>
</reference>
<accession>A0AAE0W4Z6</accession>
<keyword evidence="1" id="KW-0732">Signal</keyword>
<proteinExistence type="predicted"/>
<evidence type="ECO:0000313" key="4">
    <source>
        <dbReference type="Proteomes" id="UP001195483"/>
    </source>
</evidence>